<gene>
    <name evidence="1" type="ORF">RPERSI_LOCUS9013</name>
</gene>
<accession>A0ACA9NWL7</accession>
<proteinExistence type="predicted"/>
<sequence>MSKKALLISIEGIDGSGKTSLIQELKQKIPNSFVTQSPRGTELGKKFFLFTANHNEHALTVIKPNLAAGKTILVDRYIDSTFVYQGIRGKLPIDKLIEVWEKTVNIPFPDLTFVLDIEPNKTSARVNKRRQETGEEPNN</sequence>
<evidence type="ECO:0000313" key="1">
    <source>
        <dbReference type="EMBL" id="CAG8678797.1"/>
    </source>
</evidence>
<comment type="caution">
    <text evidence="1">The sequence shown here is derived from an EMBL/GenBank/DDBJ whole genome shotgun (WGS) entry which is preliminary data.</text>
</comment>
<dbReference type="EMBL" id="CAJVQC010016684">
    <property type="protein sequence ID" value="CAG8678797.1"/>
    <property type="molecule type" value="Genomic_DNA"/>
</dbReference>
<evidence type="ECO:0000313" key="2">
    <source>
        <dbReference type="Proteomes" id="UP000789920"/>
    </source>
</evidence>
<organism evidence="1 2">
    <name type="scientific">Racocetra persica</name>
    <dbReference type="NCBI Taxonomy" id="160502"/>
    <lineage>
        <taxon>Eukaryota</taxon>
        <taxon>Fungi</taxon>
        <taxon>Fungi incertae sedis</taxon>
        <taxon>Mucoromycota</taxon>
        <taxon>Glomeromycotina</taxon>
        <taxon>Glomeromycetes</taxon>
        <taxon>Diversisporales</taxon>
        <taxon>Gigasporaceae</taxon>
        <taxon>Racocetra</taxon>
    </lineage>
</organism>
<dbReference type="Proteomes" id="UP000789920">
    <property type="component" value="Unassembled WGS sequence"/>
</dbReference>
<reference evidence="1" key="1">
    <citation type="submission" date="2021-06" db="EMBL/GenBank/DDBJ databases">
        <authorList>
            <person name="Kallberg Y."/>
            <person name="Tangrot J."/>
            <person name="Rosling A."/>
        </authorList>
    </citation>
    <scope>NUCLEOTIDE SEQUENCE</scope>
    <source>
        <strain evidence="1">MA461A</strain>
    </source>
</reference>
<keyword evidence="2" id="KW-1185">Reference proteome</keyword>
<protein>
    <submittedName>
        <fullName evidence="1">14338_t:CDS:1</fullName>
    </submittedName>
</protein>
<name>A0ACA9NWL7_9GLOM</name>